<protein>
    <submittedName>
        <fullName evidence="1">Uncharacterized protein</fullName>
    </submittedName>
</protein>
<dbReference type="AlphaFoldDB" id="A0A3Q2V2S5"/>
<sequence>STLGSGSLHCVDLVRRPQRAQLCLVAWAAVQGVFWHADGKGQVAAHAPDDDGGANVTGLYPHLPTDSGATSGGLVHLLICTAMFKTNLHTKTNRLCEKQNLNFTIQMKNASEPSWSLIPGWEKAATNTFRGQKVGPPCMVAK</sequence>
<evidence type="ECO:0000313" key="2">
    <source>
        <dbReference type="Proteomes" id="UP000264840"/>
    </source>
</evidence>
<organism evidence="1 2">
    <name type="scientific">Haplochromis burtoni</name>
    <name type="common">Burton's mouthbrooder</name>
    <name type="synonym">Chromis burtoni</name>
    <dbReference type="NCBI Taxonomy" id="8153"/>
    <lineage>
        <taxon>Eukaryota</taxon>
        <taxon>Metazoa</taxon>
        <taxon>Chordata</taxon>
        <taxon>Craniata</taxon>
        <taxon>Vertebrata</taxon>
        <taxon>Euteleostomi</taxon>
        <taxon>Actinopterygii</taxon>
        <taxon>Neopterygii</taxon>
        <taxon>Teleostei</taxon>
        <taxon>Neoteleostei</taxon>
        <taxon>Acanthomorphata</taxon>
        <taxon>Ovalentaria</taxon>
        <taxon>Cichlomorphae</taxon>
        <taxon>Cichliformes</taxon>
        <taxon>Cichlidae</taxon>
        <taxon>African cichlids</taxon>
        <taxon>Pseudocrenilabrinae</taxon>
        <taxon>Haplochromini</taxon>
        <taxon>Haplochromis</taxon>
    </lineage>
</organism>
<proteinExistence type="predicted"/>
<reference evidence="1" key="2">
    <citation type="submission" date="2025-09" db="UniProtKB">
        <authorList>
            <consortium name="Ensembl"/>
        </authorList>
    </citation>
    <scope>IDENTIFICATION</scope>
</reference>
<accession>A0A3Q2V2S5</accession>
<keyword evidence="2" id="KW-1185">Reference proteome</keyword>
<reference evidence="1" key="1">
    <citation type="submission" date="2025-08" db="UniProtKB">
        <authorList>
            <consortium name="Ensembl"/>
        </authorList>
    </citation>
    <scope>IDENTIFICATION</scope>
</reference>
<dbReference type="Proteomes" id="UP000264840">
    <property type="component" value="Unplaced"/>
</dbReference>
<evidence type="ECO:0000313" key="1">
    <source>
        <dbReference type="Ensembl" id="ENSHBUP00000005127.1"/>
    </source>
</evidence>
<name>A0A3Q2V2S5_HAPBU</name>
<dbReference type="GeneTree" id="ENSGT00940000177291"/>
<dbReference type="Ensembl" id="ENSHBUT00000007523.1">
    <property type="protein sequence ID" value="ENSHBUP00000005127.1"/>
    <property type="gene ID" value="ENSHBUG00000006483.1"/>
</dbReference>